<feature type="region of interest" description="Disordered" evidence="5">
    <location>
        <begin position="150"/>
        <end position="182"/>
    </location>
</feature>
<feature type="region of interest" description="Disordered" evidence="5">
    <location>
        <begin position="437"/>
        <end position="491"/>
    </location>
</feature>
<dbReference type="EMBL" id="JAAAIL010000021">
    <property type="protein sequence ID" value="KAG0281393.1"/>
    <property type="molecule type" value="Genomic_DNA"/>
</dbReference>
<keyword evidence="2 6" id="KW-0812">Transmembrane</keyword>
<keyword evidence="3 6" id="KW-1133">Transmembrane helix</keyword>
<dbReference type="Proteomes" id="UP001194580">
    <property type="component" value="Unassembled WGS sequence"/>
</dbReference>
<evidence type="ECO:0000313" key="7">
    <source>
        <dbReference type="EMBL" id="KAG0281393.1"/>
    </source>
</evidence>
<feature type="compositionally biased region" description="Basic and acidic residues" evidence="5">
    <location>
        <begin position="171"/>
        <end position="182"/>
    </location>
</feature>
<sequence>MAAAPAATPCVKPTCPPNLSVCAPSCTEGYKCVLDVIDRTCQCPVASCVKINFNTGAGNGDDDDPDSNGSKSSIVGPIIGAIAGIAAITLIAFFVIRKRRRQKRRSSVLMLGQDDSNDSFTKRWNPSSGSEFAGHKDVIRIAYIPSMIGDSPNRSPNTSGLPAPLPQYASLRDDDRNKHDSVGSHMSAVLDEAVVMAVTAKATPQVMKLNTIKATQSDLIQRSNTLHSSNSIKRSTSQRRIADAKKTTGTNATTGQRNPSPLAGGAQITSDDSEHDSDQEDNGGNTSATQAGHVRRQSAGKQNFLDISSSNNNNTKNNSSTHNPFMSPSELLDTGTALLSPASTLTSSRNDYNGDTLISRGSHYRNSNPFMTQSESATLVPDNNNNRFSTVSSSAPSPALSPSSTFASIPIRLGDEDDSDPLSPFADLAGGSNLRPWMSSGSGGGGGAGTPLRDSTFSTMSDARSSTRGDGEEIMIFWGGQHNRDSKASNM</sequence>
<gene>
    <name evidence="7" type="ORF">BGZ95_004423</name>
</gene>
<protein>
    <submittedName>
        <fullName evidence="7">Uncharacterized protein</fullName>
    </submittedName>
</protein>
<comment type="subcellular location">
    <subcellularLocation>
        <location evidence="1">Membrane</location>
        <topology evidence="1">Single-pass membrane protein</topology>
    </subcellularLocation>
</comment>
<evidence type="ECO:0000256" key="1">
    <source>
        <dbReference type="ARBA" id="ARBA00004167"/>
    </source>
</evidence>
<evidence type="ECO:0000256" key="3">
    <source>
        <dbReference type="ARBA" id="ARBA00022989"/>
    </source>
</evidence>
<evidence type="ECO:0000256" key="6">
    <source>
        <dbReference type="SAM" id="Phobius"/>
    </source>
</evidence>
<reference evidence="7" key="1">
    <citation type="journal article" date="2020" name="Fungal Divers.">
        <title>Resolving the Mortierellaceae phylogeny through synthesis of multi-gene phylogenetics and phylogenomics.</title>
        <authorList>
            <person name="Vandepol N."/>
            <person name="Liber J."/>
            <person name="Desiro A."/>
            <person name="Na H."/>
            <person name="Kennedy M."/>
            <person name="Barry K."/>
            <person name="Grigoriev I.V."/>
            <person name="Miller A.N."/>
            <person name="O'Donnell K."/>
            <person name="Stajich J.E."/>
            <person name="Bonito G."/>
        </authorList>
    </citation>
    <scope>NUCLEOTIDE SEQUENCE</scope>
    <source>
        <strain evidence="7">NRRL 28262</strain>
    </source>
</reference>
<feature type="transmembrane region" description="Helical" evidence="6">
    <location>
        <begin position="74"/>
        <end position="96"/>
    </location>
</feature>
<keyword evidence="8" id="KW-1185">Reference proteome</keyword>
<comment type="caution">
    <text evidence="7">The sequence shown here is derived from an EMBL/GenBank/DDBJ whole genome shotgun (WGS) entry which is preliminary data.</text>
</comment>
<dbReference type="GO" id="GO:0071944">
    <property type="term" value="C:cell periphery"/>
    <property type="evidence" value="ECO:0007669"/>
    <property type="project" value="UniProtKB-ARBA"/>
</dbReference>
<dbReference type="GO" id="GO:0016020">
    <property type="term" value="C:membrane"/>
    <property type="evidence" value="ECO:0007669"/>
    <property type="project" value="UniProtKB-SubCell"/>
</dbReference>
<feature type="compositionally biased region" description="Polar residues" evidence="5">
    <location>
        <begin position="364"/>
        <end position="387"/>
    </location>
</feature>
<accession>A0AAD4DNP9</accession>
<dbReference type="AlphaFoldDB" id="A0AAD4DNP9"/>
<feature type="compositionally biased region" description="Acidic residues" evidence="5">
    <location>
        <begin position="271"/>
        <end position="281"/>
    </location>
</feature>
<dbReference type="PANTHER" id="PTHR15549">
    <property type="entry name" value="PAIRED IMMUNOGLOBULIN-LIKE TYPE 2 RECEPTOR"/>
    <property type="match status" value="1"/>
</dbReference>
<feature type="compositionally biased region" description="Polar residues" evidence="5">
    <location>
        <begin position="223"/>
        <end position="239"/>
    </location>
</feature>
<keyword evidence="4 6" id="KW-0472">Membrane</keyword>
<evidence type="ECO:0000256" key="2">
    <source>
        <dbReference type="ARBA" id="ARBA00022692"/>
    </source>
</evidence>
<dbReference type="InterPro" id="IPR051694">
    <property type="entry name" value="Immunoregulatory_rcpt-like"/>
</dbReference>
<organism evidence="7 8">
    <name type="scientific">Linnemannia exigua</name>
    <dbReference type="NCBI Taxonomy" id="604196"/>
    <lineage>
        <taxon>Eukaryota</taxon>
        <taxon>Fungi</taxon>
        <taxon>Fungi incertae sedis</taxon>
        <taxon>Mucoromycota</taxon>
        <taxon>Mortierellomycotina</taxon>
        <taxon>Mortierellomycetes</taxon>
        <taxon>Mortierellales</taxon>
        <taxon>Mortierellaceae</taxon>
        <taxon>Linnemannia</taxon>
    </lineage>
</organism>
<feature type="region of interest" description="Disordered" evidence="5">
    <location>
        <begin position="223"/>
        <end position="403"/>
    </location>
</feature>
<name>A0AAD4DNP9_9FUNG</name>
<evidence type="ECO:0000256" key="4">
    <source>
        <dbReference type="ARBA" id="ARBA00023136"/>
    </source>
</evidence>
<feature type="compositionally biased region" description="Low complexity" evidence="5">
    <location>
        <begin position="308"/>
        <end position="323"/>
    </location>
</feature>
<feature type="compositionally biased region" description="Low complexity" evidence="5">
    <location>
        <begin position="388"/>
        <end position="403"/>
    </location>
</feature>
<feature type="compositionally biased region" description="Polar residues" evidence="5">
    <location>
        <begin position="453"/>
        <end position="464"/>
    </location>
</feature>
<proteinExistence type="predicted"/>
<feature type="compositionally biased region" description="Low complexity" evidence="5">
    <location>
        <begin position="334"/>
        <end position="348"/>
    </location>
</feature>
<evidence type="ECO:0000313" key="8">
    <source>
        <dbReference type="Proteomes" id="UP001194580"/>
    </source>
</evidence>
<feature type="compositionally biased region" description="Basic and acidic residues" evidence="5">
    <location>
        <begin position="482"/>
        <end position="491"/>
    </location>
</feature>
<evidence type="ECO:0000256" key="5">
    <source>
        <dbReference type="SAM" id="MobiDB-lite"/>
    </source>
</evidence>